<proteinExistence type="predicted"/>
<evidence type="ECO:0000313" key="2">
    <source>
        <dbReference type="EMBL" id="JAP15721.1"/>
    </source>
</evidence>
<evidence type="ECO:0000256" key="1">
    <source>
        <dbReference type="SAM" id="Phobius"/>
    </source>
</evidence>
<protein>
    <submittedName>
        <fullName evidence="2">Putative ovule protein</fullName>
    </submittedName>
</protein>
<name>A0A0V0H739_SOLCH</name>
<sequence>MHSVDKAFLITHLLLCYCYLGLSFILFFRFSVSLAIPIYGYFFPTSSLPLHCSFKEKTKIRKKEYCRCTKLKQKL</sequence>
<dbReference type="EMBL" id="GEDG01024772">
    <property type="protein sequence ID" value="JAP15721.1"/>
    <property type="molecule type" value="Transcribed_RNA"/>
</dbReference>
<keyword evidence="1" id="KW-1133">Transmembrane helix</keyword>
<accession>A0A0V0H739</accession>
<keyword evidence="1" id="KW-0472">Membrane</keyword>
<organism evidence="2">
    <name type="scientific">Solanum chacoense</name>
    <name type="common">Chaco potato</name>
    <dbReference type="NCBI Taxonomy" id="4108"/>
    <lineage>
        <taxon>Eukaryota</taxon>
        <taxon>Viridiplantae</taxon>
        <taxon>Streptophyta</taxon>
        <taxon>Embryophyta</taxon>
        <taxon>Tracheophyta</taxon>
        <taxon>Spermatophyta</taxon>
        <taxon>Magnoliopsida</taxon>
        <taxon>eudicotyledons</taxon>
        <taxon>Gunneridae</taxon>
        <taxon>Pentapetalae</taxon>
        <taxon>asterids</taxon>
        <taxon>lamiids</taxon>
        <taxon>Solanales</taxon>
        <taxon>Solanaceae</taxon>
        <taxon>Solanoideae</taxon>
        <taxon>Solaneae</taxon>
        <taxon>Solanum</taxon>
    </lineage>
</organism>
<keyword evidence="1" id="KW-0812">Transmembrane</keyword>
<feature type="transmembrane region" description="Helical" evidence="1">
    <location>
        <begin position="34"/>
        <end position="54"/>
    </location>
</feature>
<reference evidence="2" key="1">
    <citation type="submission" date="2015-12" db="EMBL/GenBank/DDBJ databases">
        <title>Gene expression during late stages of embryo sac development: a critical building block for successful pollen-pistil interactions.</title>
        <authorList>
            <person name="Liu Y."/>
            <person name="Joly V."/>
            <person name="Sabar M."/>
            <person name="Matton D.P."/>
        </authorList>
    </citation>
    <scope>NUCLEOTIDE SEQUENCE</scope>
</reference>
<feature type="transmembrane region" description="Helical" evidence="1">
    <location>
        <begin position="7"/>
        <end position="28"/>
    </location>
</feature>
<dbReference type="AlphaFoldDB" id="A0A0V0H739"/>